<dbReference type="InterPro" id="IPR050697">
    <property type="entry name" value="Adenylyl/Guanylyl_Cyclase_3/4"/>
</dbReference>
<protein>
    <submittedName>
        <fullName evidence="3">Adenylate/guanylate cyclase</fullName>
    </submittedName>
</protein>
<dbReference type="RefSeq" id="WP_177236323.1">
    <property type="nucleotide sequence ID" value="NZ_FOQH01000008.1"/>
</dbReference>
<dbReference type="GO" id="GO:0035556">
    <property type="term" value="P:intracellular signal transduction"/>
    <property type="evidence" value="ECO:0007669"/>
    <property type="project" value="InterPro"/>
</dbReference>
<dbReference type="InterPro" id="IPR001054">
    <property type="entry name" value="A/G_cyclase"/>
</dbReference>
<dbReference type="SMART" id="SM00044">
    <property type="entry name" value="CYCc"/>
    <property type="match status" value="1"/>
</dbReference>
<dbReference type="PROSITE" id="PS50125">
    <property type="entry name" value="GUANYLATE_CYCLASE_2"/>
    <property type="match status" value="1"/>
</dbReference>
<keyword evidence="1" id="KW-0812">Transmembrane</keyword>
<dbReference type="Pfam" id="PF00211">
    <property type="entry name" value="Guanylate_cyc"/>
    <property type="match status" value="1"/>
</dbReference>
<dbReference type="GO" id="GO:0004016">
    <property type="term" value="F:adenylate cyclase activity"/>
    <property type="evidence" value="ECO:0007669"/>
    <property type="project" value="UniProtKB-ARBA"/>
</dbReference>
<accession>A0A1I3K6R4</accession>
<dbReference type="AlphaFoldDB" id="A0A1I3K6R4"/>
<dbReference type="CDD" id="cd07302">
    <property type="entry name" value="CHD"/>
    <property type="match status" value="1"/>
</dbReference>
<keyword evidence="1" id="KW-1133">Transmembrane helix</keyword>
<dbReference type="Pfam" id="PF05226">
    <property type="entry name" value="CHASE2"/>
    <property type="match status" value="1"/>
</dbReference>
<reference evidence="3 4" key="1">
    <citation type="submission" date="2016-10" db="EMBL/GenBank/DDBJ databases">
        <authorList>
            <person name="de Groot N.N."/>
        </authorList>
    </citation>
    <scope>NUCLEOTIDE SEQUENCE [LARGE SCALE GENOMIC DNA]</scope>
    <source>
        <strain evidence="3 4">CGMCC 1.11030</strain>
    </source>
</reference>
<organism evidence="3 4">
    <name type="scientific">Albimonas pacifica</name>
    <dbReference type="NCBI Taxonomy" id="1114924"/>
    <lineage>
        <taxon>Bacteria</taxon>
        <taxon>Pseudomonadati</taxon>
        <taxon>Pseudomonadota</taxon>
        <taxon>Alphaproteobacteria</taxon>
        <taxon>Rhodobacterales</taxon>
        <taxon>Paracoccaceae</taxon>
        <taxon>Albimonas</taxon>
    </lineage>
</organism>
<feature type="transmembrane region" description="Helical" evidence="1">
    <location>
        <begin position="317"/>
        <end position="336"/>
    </location>
</feature>
<keyword evidence="4" id="KW-1185">Reference proteome</keyword>
<dbReference type="GO" id="GO:0009190">
    <property type="term" value="P:cyclic nucleotide biosynthetic process"/>
    <property type="evidence" value="ECO:0007669"/>
    <property type="project" value="InterPro"/>
</dbReference>
<dbReference type="InterPro" id="IPR029787">
    <property type="entry name" value="Nucleotide_cyclase"/>
</dbReference>
<dbReference type="Gene3D" id="3.30.70.1230">
    <property type="entry name" value="Nucleotide cyclase"/>
    <property type="match status" value="1"/>
</dbReference>
<dbReference type="PANTHER" id="PTHR43081:SF1">
    <property type="entry name" value="ADENYLATE CYCLASE, TERMINAL-DIFFERENTIATION SPECIFIC"/>
    <property type="match status" value="1"/>
</dbReference>
<dbReference type="PANTHER" id="PTHR43081">
    <property type="entry name" value="ADENYLATE CYCLASE, TERMINAL-DIFFERENTIATION SPECIFIC-RELATED"/>
    <property type="match status" value="1"/>
</dbReference>
<feature type="transmembrane region" description="Helical" evidence="1">
    <location>
        <begin position="26"/>
        <end position="44"/>
    </location>
</feature>
<sequence>MSATSGDAAAAASGGGLRALLAPRRLAGLGIALVVAVVCVLGFANVQVFKSLESGLNDRLRVLFSPFTEKQDPRISVITITEETLALFPYRSPVDRAHLAEVIDLLGAAGVKGFALDILIDQPTEPAKDARLIEAIRNFPGKVVLAYADERAGMLPRQMEYMNAFRAQAGAIPGSAVLDYDPDGVVRRFDNYMTGEILGMSAAMLESAGVEGEFQKRGIVDWRRETVDHAEAFQKIQSHVLLNPALPRAMFPAWFGGRFVFIGADLPQTDRHATSLLVDPGLTEFKGYAGVLVHAHVLSQLLDGRVVRNWSVDQRSGMAVTGAMALLGALIGISSIGLHWRGLAVLGAAAGYLGLALTLAGLWSGPYLPIGPGLAALALSFGLGGAAEAFFSVQEKAFIRQAFSHYLEPAMVDRLARDRSSLRLGGERREISFIFTDVAGFTDMSEKLEPEVLAALLNEYFDGMSDIIGAHGGSIDKFIGDAVVALFGALTPERDHALNALRCAVEMDAFAERFREAHAHHGMGVTRIGVHSGAASVGNFGGRKRFDYTAMGDAMNTAARLESINKTLGTRVTVSEAARAAAEGFAVADKPVPPLRPVGRVMLKGKAEPVQVWNHDPAAGEALREAYGRALALIAGDPVAARAAFEALAAEGAPGQGDPLTALHLARLRAGRDDDRIA</sequence>
<dbReference type="STRING" id="1114924.SAMN05216258_108315"/>
<evidence type="ECO:0000256" key="1">
    <source>
        <dbReference type="SAM" id="Phobius"/>
    </source>
</evidence>
<dbReference type="Proteomes" id="UP000199377">
    <property type="component" value="Unassembled WGS sequence"/>
</dbReference>
<evidence type="ECO:0000259" key="2">
    <source>
        <dbReference type="PROSITE" id="PS50125"/>
    </source>
</evidence>
<dbReference type="SMART" id="SM01080">
    <property type="entry name" value="CHASE2"/>
    <property type="match status" value="1"/>
</dbReference>
<name>A0A1I3K6R4_9RHOB</name>
<dbReference type="InterPro" id="IPR007890">
    <property type="entry name" value="CHASE2"/>
</dbReference>
<gene>
    <name evidence="3" type="ORF">SAMN05216258_108315</name>
</gene>
<evidence type="ECO:0000313" key="3">
    <source>
        <dbReference type="EMBL" id="SFI67990.1"/>
    </source>
</evidence>
<feature type="domain" description="Guanylate cyclase" evidence="2">
    <location>
        <begin position="432"/>
        <end position="562"/>
    </location>
</feature>
<keyword evidence="1" id="KW-0472">Membrane</keyword>
<proteinExistence type="predicted"/>
<dbReference type="SUPFAM" id="SSF55073">
    <property type="entry name" value="Nucleotide cyclase"/>
    <property type="match status" value="1"/>
</dbReference>
<dbReference type="EMBL" id="FOQH01000008">
    <property type="protein sequence ID" value="SFI67990.1"/>
    <property type="molecule type" value="Genomic_DNA"/>
</dbReference>
<evidence type="ECO:0000313" key="4">
    <source>
        <dbReference type="Proteomes" id="UP000199377"/>
    </source>
</evidence>
<feature type="transmembrane region" description="Helical" evidence="1">
    <location>
        <begin position="343"/>
        <end position="364"/>
    </location>
</feature>
<feature type="transmembrane region" description="Helical" evidence="1">
    <location>
        <begin position="370"/>
        <end position="391"/>
    </location>
</feature>